<dbReference type="RefSeq" id="WP_190120877.1">
    <property type="nucleotide sequence ID" value="NZ_BMWG01000001.1"/>
</dbReference>
<evidence type="ECO:0000313" key="1">
    <source>
        <dbReference type="EMBL" id="GGZ13427.1"/>
    </source>
</evidence>
<protein>
    <submittedName>
        <fullName evidence="1">Uncharacterized protein</fullName>
    </submittedName>
</protein>
<gene>
    <name evidence="1" type="ORF">GCM10010387_01820</name>
</gene>
<dbReference type="AlphaFoldDB" id="A0A918PJQ1"/>
<reference evidence="1" key="1">
    <citation type="journal article" date="2014" name="Int. J. Syst. Evol. Microbiol.">
        <title>Complete genome sequence of Corynebacterium casei LMG S-19264T (=DSM 44701T), isolated from a smear-ripened cheese.</title>
        <authorList>
            <consortium name="US DOE Joint Genome Institute (JGI-PGF)"/>
            <person name="Walter F."/>
            <person name="Albersmeier A."/>
            <person name="Kalinowski J."/>
            <person name="Ruckert C."/>
        </authorList>
    </citation>
    <scope>NUCLEOTIDE SEQUENCE</scope>
    <source>
        <strain evidence="1">JCM 4988</strain>
    </source>
</reference>
<dbReference type="Proteomes" id="UP000630936">
    <property type="component" value="Unassembled WGS sequence"/>
</dbReference>
<sequence length="182" mass="20683">MSALFPEPTDHDRLGDLDAAGRIEVGDTLLSQFPTEATWRSEAFKHAANRHGLQPSKAREYVVLARWFSSDMRTRIFSNVQVSYTVLRDAARDYSRSNMPDHQRWDALRSMIETATIKGRKRVTAAEYRTAIGSRPVPNQASTMPAEAVVRQLERPDVWQAVIDYIAADPASRREVLRQLLD</sequence>
<organism evidence="1 2">
    <name type="scientific">Streptomyces inusitatus</name>
    <dbReference type="NCBI Taxonomy" id="68221"/>
    <lineage>
        <taxon>Bacteria</taxon>
        <taxon>Bacillati</taxon>
        <taxon>Actinomycetota</taxon>
        <taxon>Actinomycetes</taxon>
        <taxon>Kitasatosporales</taxon>
        <taxon>Streptomycetaceae</taxon>
        <taxon>Streptomyces</taxon>
    </lineage>
</organism>
<proteinExistence type="predicted"/>
<evidence type="ECO:0000313" key="2">
    <source>
        <dbReference type="Proteomes" id="UP000630936"/>
    </source>
</evidence>
<accession>A0A918PJQ1</accession>
<dbReference type="EMBL" id="BMWG01000001">
    <property type="protein sequence ID" value="GGZ13427.1"/>
    <property type="molecule type" value="Genomic_DNA"/>
</dbReference>
<name>A0A918PJQ1_9ACTN</name>
<comment type="caution">
    <text evidence="1">The sequence shown here is derived from an EMBL/GenBank/DDBJ whole genome shotgun (WGS) entry which is preliminary data.</text>
</comment>
<keyword evidence="2" id="KW-1185">Reference proteome</keyword>
<reference evidence="1" key="2">
    <citation type="submission" date="2020-09" db="EMBL/GenBank/DDBJ databases">
        <authorList>
            <person name="Sun Q."/>
            <person name="Ohkuma M."/>
        </authorList>
    </citation>
    <scope>NUCLEOTIDE SEQUENCE</scope>
    <source>
        <strain evidence="1">JCM 4988</strain>
    </source>
</reference>